<dbReference type="EMBL" id="BK032792">
    <property type="protein sequence ID" value="DAF60674.1"/>
    <property type="molecule type" value="Genomic_DNA"/>
</dbReference>
<organism evidence="1">
    <name type="scientific">Podoviridae sp. ctwJH20</name>
    <dbReference type="NCBI Taxonomy" id="2827753"/>
    <lineage>
        <taxon>Viruses</taxon>
        <taxon>Duplodnaviria</taxon>
        <taxon>Heunggongvirae</taxon>
        <taxon>Uroviricota</taxon>
        <taxon>Caudoviricetes</taxon>
    </lineage>
</organism>
<sequence length="204" mass="21560">MAVTLIELESLSTKSRFVTQVQKNNAGTFVVAGADAPMIVVDVNHQRNHDGRAFFAYKLYPTSAKLAAGASIDIVIASPSGVLPHMTVEAFCQGDAEFYLYEGTATTGGTAFTPINRNRNYAVSNPSQSAMVINPTITALGTELDGQIVPGGVGKKSGGVGKKSGGGDSATLEYVLKPLTNYHFRLTNVNGTSHAASLTLEWYE</sequence>
<protein>
    <submittedName>
        <fullName evidence="1">Uncharacterized protein</fullName>
    </submittedName>
</protein>
<proteinExistence type="predicted"/>
<evidence type="ECO:0000313" key="1">
    <source>
        <dbReference type="EMBL" id="DAF60674.1"/>
    </source>
</evidence>
<accession>A0A8S5TD35</accession>
<name>A0A8S5TD35_9CAUD</name>
<reference evidence="1" key="1">
    <citation type="journal article" date="2021" name="Proc. Natl. Acad. Sci. U.S.A.">
        <title>A Catalog of Tens of Thousands of Viruses from Human Metagenomes Reveals Hidden Associations with Chronic Diseases.</title>
        <authorList>
            <person name="Tisza M.J."/>
            <person name="Buck C.B."/>
        </authorList>
    </citation>
    <scope>NUCLEOTIDE SEQUENCE</scope>
    <source>
        <strain evidence="1">CtwJH20</strain>
    </source>
</reference>